<evidence type="ECO:0000313" key="3">
    <source>
        <dbReference type="Proteomes" id="UP000182229"/>
    </source>
</evidence>
<comment type="caution">
    <text evidence="2">The sequence shown here is derived from an EMBL/GenBank/DDBJ whole genome shotgun (WGS) entry which is preliminary data.</text>
</comment>
<gene>
    <name evidence="2" type="ORF">BON30_20450</name>
</gene>
<protein>
    <submittedName>
        <fullName evidence="2">Uncharacterized protein</fullName>
    </submittedName>
</protein>
<dbReference type="Proteomes" id="UP000182229">
    <property type="component" value="Unassembled WGS sequence"/>
</dbReference>
<feature type="compositionally biased region" description="Low complexity" evidence="1">
    <location>
        <begin position="25"/>
        <end position="35"/>
    </location>
</feature>
<evidence type="ECO:0000256" key="1">
    <source>
        <dbReference type="SAM" id="MobiDB-lite"/>
    </source>
</evidence>
<dbReference type="AlphaFoldDB" id="A0A1L9B8P1"/>
<sequence>MCQTRLVSARAVPKPTLLAGVHTAAAPGRPAGTRGVAHDVSSTPPASSAHRLQDDLPLDDMCTPFELDPGKGGTNGVERKPSRALWRPDCQR</sequence>
<keyword evidence="3" id="KW-1185">Reference proteome</keyword>
<reference evidence="3" key="1">
    <citation type="submission" date="2016-11" db="EMBL/GenBank/DDBJ databases">
        <authorList>
            <person name="Shukria A."/>
            <person name="Stevens D.C."/>
        </authorList>
    </citation>
    <scope>NUCLEOTIDE SEQUENCE [LARGE SCALE GENOMIC DNA]</scope>
    <source>
        <strain evidence="3">Cbfe23</strain>
    </source>
</reference>
<reference evidence="2 3" key="2">
    <citation type="submission" date="2016-12" db="EMBL/GenBank/DDBJ databases">
        <title>Draft Genome Sequence of Cystobacter ferrugineus Strain Cbfe23.</title>
        <authorList>
            <person name="Akbar S."/>
            <person name="Dowd S.E."/>
            <person name="Stevens D.C."/>
        </authorList>
    </citation>
    <scope>NUCLEOTIDE SEQUENCE [LARGE SCALE GENOMIC DNA]</scope>
    <source>
        <strain evidence="2 3">Cbfe23</strain>
    </source>
</reference>
<proteinExistence type="predicted"/>
<organism evidence="2 3">
    <name type="scientific">Cystobacter ferrugineus</name>
    <dbReference type="NCBI Taxonomy" id="83449"/>
    <lineage>
        <taxon>Bacteria</taxon>
        <taxon>Pseudomonadati</taxon>
        <taxon>Myxococcota</taxon>
        <taxon>Myxococcia</taxon>
        <taxon>Myxococcales</taxon>
        <taxon>Cystobacterineae</taxon>
        <taxon>Archangiaceae</taxon>
        <taxon>Cystobacter</taxon>
    </lineage>
</organism>
<accession>A0A1L9B8P1</accession>
<feature type="region of interest" description="Disordered" evidence="1">
    <location>
        <begin position="25"/>
        <end position="92"/>
    </location>
</feature>
<dbReference type="EMBL" id="MPIN01000005">
    <property type="protein sequence ID" value="OJH38614.1"/>
    <property type="molecule type" value="Genomic_DNA"/>
</dbReference>
<evidence type="ECO:0000313" key="2">
    <source>
        <dbReference type="EMBL" id="OJH38614.1"/>
    </source>
</evidence>
<name>A0A1L9B8P1_9BACT</name>